<name>A0AAW5SE70_MYCNV</name>
<evidence type="ECO:0000313" key="4">
    <source>
        <dbReference type="Proteomes" id="UP000069773"/>
    </source>
</evidence>
<dbReference type="EMBL" id="BCTA01000036">
    <property type="protein sequence ID" value="GAT09959.1"/>
    <property type="molecule type" value="Genomic_DNA"/>
</dbReference>
<evidence type="ECO:0000256" key="1">
    <source>
        <dbReference type="SAM" id="SignalP"/>
    </source>
</evidence>
<dbReference type="PROSITE" id="PS51257">
    <property type="entry name" value="PROKAR_LIPOPROTEIN"/>
    <property type="match status" value="1"/>
</dbReference>
<keyword evidence="1" id="KW-0732">Signal</keyword>
<keyword evidence="4" id="KW-1185">Reference proteome</keyword>
<reference evidence="3" key="2">
    <citation type="submission" date="2020-07" db="EMBL/GenBank/DDBJ databases">
        <authorList>
            <person name="Pettersson B.M.F."/>
            <person name="Behra P.R.K."/>
            <person name="Ramesh M."/>
            <person name="Das S."/>
            <person name="Dasgupta S."/>
            <person name="Kirsebom L.A."/>
        </authorList>
    </citation>
    <scope>NUCLEOTIDE SEQUENCE</scope>
    <source>
        <strain evidence="3">DSM 44203</strain>
    </source>
</reference>
<protein>
    <recommendedName>
        <fullName evidence="6">DUF5642 domain-containing protein</fullName>
    </recommendedName>
</protein>
<proteinExistence type="predicted"/>
<dbReference type="RefSeq" id="WP_067390604.1">
    <property type="nucleotide sequence ID" value="NZ_BCTA01000036.1"/>
</dbReference>
<evidence type="ECO:0000313" key="2">
    <source>
        <dbReference type="EMBL" id="GAT09959.1"/>
    </source>
</evidence>
<gene>
    <name evidence="3" type="ORF">H7I77_03195</name>
    <name evidence="2" type="ORF">RMCN_3092</name>
</gene>
<dbReference type="Proteomes" id="UP001207528">
    <property type="component" value="Unassembled WGS sequence"/>
</dbReference>
<evidence type="ECO:0000313" key="5">
    <source>
        <dbReference type="Proteomes" id="UP001207528"/>
    </source>
</evidence>
<sequence>MNRRLAVAVVLTALTSTGCAHAIEGSPTWPGARLDRALLTAADFPQGVQFDHVVREPGRGGDGAGAPPAMLSRPAGCSEGLTRVIAQSGERGPGSAKEYVVGYDGARIVMTVLTWRLDLDKLAATAERCSRFETFFDESSPGIPMTTTRMDPPRADALVYEQTMQLGGVDSSVYFTFENIGTMAVYGVAFPTPNPTIPVKATLPQTFLDIATEQAERVAAL</sequence>
<dbReference type="Proteomes" id="UP000069773">
    <property type="component" value="Unassembled WGS sequence"/>
</dbReference>
<reference evidence="2 4" key="1">
    <citation type="journal article" date="2016" name="Genome Announc.">
        <title>Draft Genome Sequences of Five Rapidly Growing Mycobacterium Species, M. thermoresistibile, M. fortuitum subsp. acetamidolyticum, M. canariasense, M. brisbanense, and M. novocastrense.</title>
        <authorList>
            <person name="Katahira K."/>
            <person name="Ogura Y."/>
            <person name="Gotoh Y."/>
            <person name="Hayashi T."/>
        </authorList>
    </citation>
    <scope>NUCLEOTIDE SEQUENCE [LARGE SCALE GENOMIC DNA]</scope>
    <source>
        <strain evidence="2 4">JCM18114</strain>
    </source>
</reference>
<evidence type="ECO:0000313" key="3">
    <source>
        <dbReference type="EMBL" id="MCV7022358.1"/>
    </source>
</evidence>
<dbReference type="AlphaFoldDB" id="A0AAW5SE70"/>
<comment type="caution">
    <text evidence="3">The sequence shown here is derived from an EMBL/GenBank/DDBJ whole genome shotgun (WGS) entry which is preliminary data.</text>
</comment>
<feature type="chain" id="PRO_5043924664" description="DUF5642 domain-containing protein" evidence="1">
    <location>
        <begin position="23"/>
        <end position="221"/>
    </location>
</feature>
<feature type="signal peptide" evidence="1">
    <location>
        <begin position="1"/>
        <end position="22"/>
    </location>
</feature>
<dbReference type="EMBL" id="JACKTI010000017">
    <property type="protein sequence ID" value="MCV7022358.1"/>
    <property type="molecule type" value="Genomic_DNA"/>
</dbReference>
<organism evidence="3 5">
    <name type="scientific">Mycolicibacterium novocastrense</name>
    <name type="common">Mycobacterium novocastrense</name>
    <dbReference type="NCBI Taxonomy" id="59813"/>
    <lineage>
        <taxon>Bacteria</taxon>
        <taxon>Bacillati</taxon>
        <taxon>Actinomycetota</taxon>
        <taxon>Actinomycetes</taxon>
        <taxon>Mycobacteriales</taxon>
        <taxon>Mycobacteriaceae</taxon>
        <taxon>Mycolicibacterium</taxon>
    </lineage>
</organism>
<accession>A0AAW5SE70</accession>
<evidence type="ECO:0008006" key="6">
    <source>
        <dbReference type="Google" id="ProtNLM"/>
    </source>
</evidence>
<reference evidence="3" key="3">
    <citation type="journal article" date="2022" name="BMC Genomics">
        <title>Comparative genome analysis of mycobacteria focusing on tRNA and non-coding RNA.</title>
        <authorList>
            <person name="Behra P.R.K."/>
            <person name="Pettersson B.M.F."/>
            <person name="Ramesh M."/>
            <person name="Das S."/>
            <person name="Dasgupta S."/>
            <person name="Kirsebom L.A."/>
        </authorList>
    </citation>
    <scope>NUCLEOTIDE SEQUENCE</scope>
    <source>
        <strain evidence="3">DSM 44203</strain>
    </source>
</reference>